<proteinExistence type="predicted"/>
<organism evidence="1 2">
    <name type="scientific">Marinifilum flexuosum</name>
    <dbReference type="NCBI Taxonomy" id="1117708"/>
    <lineage>
        <taxon>Bacteria</taxon>
        <taxon>Pseudomonadati</taxon>
        <taxon>Bacteroidota</taxon>
        <taxon>Bacteroidia</taxon>
        <taxon>Marinilabiliales</taxon>
        <taxon>Marinifilaceae</taxon>
    </lineage>
</organism>
<evidence type="ECO:0000313" key="2">
    <source>
        <dbReference type="Proteomes" id="UP000284531"/>
    </source>
</evidence>
<reference evidence="1 2" key="1">
    <citation type="submission" date="2018-09" db="EMBL/GenBank/DDBJ databases">
        <title>Genomic Encyclopedia of Archaeal and Bacterial Type Strains, Phase II (KMG-II): from individual species to whole genera.</title>
        <authorList>
            <person name="Goeker M."/>
        </authorList>
    </citation>
    <scope>NUCLEOTIDE SEQUENCE [LARGE SCALE GENOMIC DNA]</scope>
    <source>
        <strain evidence="1 2">DSM 21950</strain>
    </source>
</reference>
<protein>
    <submittedName>
        <fullName evidence="1">Uncharacterized protein</fullName>
    </submittedName>
</protein>
<accession>A0A419WF71</accession>
<dbReference type="EMBL" id="RAPQ01000015">
    <property type="protein sequence ID" value="RKD94140.1"/>
    <property type="molecule type" value="Genomic_DNA"/>
</dbReference>
<dbReference type="AlphaFoldDB" id="A0A419WF71"/>
<dbReference type="Proteomes" id="UP000284531">
    <property type="component" value="Unassembled WGS sequence"/>
</dbReference>
<comment type="caution">
    <text evidence="1">The sequence shown here is derived from an EMBL/GenBank/DDBJ whole genome shotgun (WGS) entry which is preliminary data.</text>
</comment>
<sequence>MNFSNFDNDIISLIKPDGTIIENIKALVETGTIHISDVKLPLEEGDKIYRKLPSGLVDTYVVIDKGYYSKFGSIPAHYEVKVRKECSIPEDKYQSIVNIYNVNGINSRVNINSIDNSSNIYNDPSLLFEEIKQTLESIAEKEIQETSLQLLEDLKNTHNTPDFIGNYQKFISTLANHMTIIAPFIPALTQLIS</sequence>
<name>A0A419WF71_9BACT</name>
<gene>
    <name evidence="1" type="ORF">BXY64_4303</name>
</gene>
<evidence type="ECO:0000313" key="1">
    <source>
        <dbReference type="EMBL" id="RKD94140.1"/>
    </source>
</evidence>
<dbReference type="RefSeq" id="WP_120241969.1">
    <property type="nucleotide sequence ID" value="NZ_RAPQ01000015.1"/>
</dbReference>
<dbReference type="OrthoDB" id="799968at2"/>
<keyword evidence="2" id="KW-1185">Reference proteome</keyword>